<protein>
    <recommendedName>
        <fullName evidence="2">Deacetylases, including yeast histone deacetylase and acetoin utilization protein</fullName>
    </recommendedName>
</protein>
<gene>
    <name evidence="1" type="ORF">AVDCRST_MAG69-469</name>
</gene>
<evidence type="ECO:0000313" key="1">
    <source>
        <dbReference type="EMBL" id="CAA9476507.1"/>
    </source>
</evidence>
<dbReference type="InterPro" id="IPR023696">
    <property type="entry name" value="Ureohydrolase_dom_sf"/>
</dbReference>
<evidence type="ECO:0008006" key="2">
    <source>
        <dbReference type="Google" id="ProtNLM"/>
    </source>
</evidence>
<dbReference type="SUPFAM" id="SSF52768">
    <property type="entry name" value="Arginase/deacetylase"/>
    <property type="match status" value="1"/>
</dbReference>
<dbReference type="InterPro" id="IPR037138">
    <property type="entry name" value="His_deacetylse_dom_sf"/>
</dbReference>
<reference evidence="1" key="1">
    <citation type="submission" date="2020-02" db="EMBL/GenBank/DDBJ databases">
        <authorList>
            <person name="Meier V. D."/>
        </authorList>
    </citation>
    <scope>NUCLEOTIDE SEQUENCE</scope>
    <source>
        <strain evidence="1">AVDCRST_MAG69</strain>
    </source>
</reference>
<name>A0A6J4RLQ3_9ACTN</name>
<dbReference type="EMBL" id="CADCVP010000064">
    <property type="protein sequence ID" value="CAA9476507.1"/>
    <property type="molecule type" value="Genomic_DNA"/>
</dbReference>
<proteinExistence type="predicted"/>
<dbReference type="AlphaFoldDB" id="A0A6J4RLQ3"/>
<organism evidence="1">
    <name type="scientific">uncultured Solirubrobacteraceae bacterium</name>
    <dbReference type="NCBI Taxonomy" id="1162706"/>
    <lineage>
        <taxon>Bacteria</taxon>
        <taxon>Bacillati</taxon>
        <taxon>Actinomycetota</taxon>
        <taxon>Thermoleophilia</taxon>
        <taxon>Solirubrobacterales</taxon>
        <taxon>Solirubrobacteraceae</taxon>
        <taxon>environmental samples</taxon>
    </lineage>
</organism>
<feature type="non-terminal residue" evidence="1">
    <location>
        <position position="65"/>
    </location>
</feature>
<dbReference type="Gene3D" id="3.40.800.20">
    <property type="entry name" value="Histone deacetylase domain"/>
    <property type="match status" value="1"/>
</dbReference>
<accession>A0A6J4RLQ3</accession>
<sequence length="65" mass="7822">MPPLWFHHQANFGHDIPGHPERPERIRALEARMERDDWFGWERREAPAATYEQLTAVHPERHVEL</sequence>